<dbReference type="PROSITE" id="PS50977">
    <property type="entry name" value="HTH_TETR_2"/>
    <property type="match status" value="1"/>
</dbReference>
<keyword evidence="2 4" id="KW-0238">DNA-binding</keyword>
<evidence type="ECO:0000313" key="7">
    <source>
        <dbReference type="Proteomes" id="UP000198589"/>
    </source>
</evidence>
<dbReference type="PANTHER" id="PTHR47506:SF1">
    <property type="entry name" value="HTH-TYPE TRANSCRIPTIONAL REGULATOR YJDC"/>
    <property type="match status" value="1"/>
</dbReference>
<feature type="DNA-binding region" description="H-T-H motif" evidence="4">
    <location>
        <begin position="13"/>
        <end position="32"/>
    </location>
</feature>
<evidence type="ECO:0000256" key="4">
    <source>
        <dbReference type="PROSITE-ProRule" id="PRU00335"/>
    </source>
</evidence>
<dbReference type="InterPro" id="IPR001647">
    <property type="entry name" value="HTH_TetR"/>
</dbReference>
<dbReference type="InterPro" id="IPR009057">
    <property type="entry name" value="Homeodomain-like_sf"/>
</dbReference>
<gene>
    <name evidence="6" type="ORF">SAMN05216574_107195</name>
</gene>
<reference evidence="7" key="1">
    <citation type="submission" date="2016-10" db="EMBL/GenBank/DDBJ databases">
        <authorList>
            <person name="Varghese N."/>
            <person name="Submissions S."/>
        </authorList>
    </citation>
    <scope>NUCLEOTIDE SEQUENCE [LARGE SCALE GENOMIC DNA]</scope>
    <source>
        <strain evidence="7">DSM 46838</strain>
    </source>
</reference>
<keyword evidence="1" id="KW-0805">Transcription regulation</keyword>
<dbReference type="RefSeq" id="WP_175527237.1">
    <property type="nucleotide sequence ID" value="NZ_FOND01000007.1"/>
</dbReference>
<evidence type="ECO:0000313" key="6">
    <source>
        <dbReference type="EMBL" id="SFE96504.1"/>
    </source>
</evidence>
<name>A0A1I2ETP4_9ACTN</name>
<proteinExistence type="predicted"/>
<keyword evidence="3" id="KW-0804">Transcription</keyword>
<organism evidence="6 7">
    <name type="scientific">Blastococcus tunisiensis</name>
    <dbReference type="NCBI Taxonomy" id="1798228"/>
    <lineage>
        <taxon>Bacteria</taxon>
        <taxon>Bacillati</taxon>
        <taxon>Actinomycetota</taxon>
        <taxon>Actinomycetes</taxon>
        <taxon>Geodermatophilales</taxon>
        <taxon>Geodermatophilaceae</taxon>
        <taxon>Blastococcus</taxon>
    </lineage>
</organism>
<dbReference type="SUPFAM" id="SSF46689">
    <property type="entry name" value="Homeodomain-like"/>
    <property type="match status" value="1"/>
</dbReference>
<dbReference type="EMBL" id="FOND01000007">
    <property type="protein sequence ID" value="SFE96504.1"/>
    <property type="molecule type" value="Genomic_DNA"/>
</dbReference>
<dbReference type="STRING" id="1798228.SAMN05216574_107195"/>
<evidence type="ECO:0000259" key="5">
    <source>
        <dbReference type="PROSITE" id="PS50977"/>
    </source>
</evidence>
<evidence type="ECO:0000256" key="1">
    <source>
        <dbReference type="ARBA" id="ARBA00023015"/>
    </source>
</evidence>
<accession>A0A1I2ETP4</accession>
<protein>
    <submittedName>
        <fullName evidence="6">DNA-binding transcriptional regulator, AcrR family</fullName>
    </submittedName>
</protein>
<dbReference type="GO" id="GO:0003677">
    <property type="term" value="F:DNA binding"/>
    <property type="evidence" value="ECO:0007669"/>
    <property type="project" value="UniProtKB-UniRule"/>
</dbReference>
<evidence type="ECO:0000256" key="2">
    <source>
        <dbReference type="ARBA" id="ARBA00023125"/>
    </source>
</evidence>
<dbReference type="AlphaFoldDB" id="A0A1I2ETP4"/>
<dbReference type="Pfam" id="PF00440">
    <property type="entry name" value="TetR_N"/>
    <property type="match status" value="1"/>
</dbReference>
<keyword evidence="7" id="KW-1185">Reference proteome</keyword>
<sequence length="180" mass="19914">MDCLVELGHAGTTTQEVQRRAGVSRGALTHHFATKSELVLAAMDELYEEFSRSVREAAVDLPEEPGARVRAGIELVWQRFHGPLFVAAMELWTAARTDPELRAALLPHERRLGVQLRRLATEVFGEEVAGHPSAEALYQVLLTSMRGQAMTYALQPGAPRTGPHLQHWRTIIEAFTPPAS</sequence>
<dbReference type="PANTHER" id="PTHR47506">
    <property type="entry name" value="TRANSCRIPTIONAL REGULATORY PROTEIN"/>
    <property type="match status" value="1"/>
</dbReference>
<dbReference type="Proteomes" id="UP000198589">
    <property type="component" value="Unassembled WGS sequence"/>
</dbReference>
<evidence type="ECO:0000256" key="3">
    <source>
        <dbReference type="ARBA" id="ARBA00023163"/>
    </source>
</evidence>
<dbReference type="Gene3D" id="1.10.357.10">
    <property type="entry name" value="Tetracycline Repressor, domain 2"/>
    <property type="match status" value="1"/>
</dbReference>
<feature type="domain" description="HTH tetR-type" evidence="5">
    <location>
        <begin position="1"/>
        <end position="50"/>
    </location>
</feature>